<dbReference type="GeneID" id="23114689"/>
<dbReference type="PIRSF" id="PIRSF001294">
    <property type="entry name" value="K_ATPaseA"/>
    <property type="match status" value="1"/>
</dbReference>
<dbReference type="HAMAP" id="MF_00275">
    <property type="entry name" value="KdpA"/>
    <property type="match status" value="1"/>
</dbReference>
<sequence length="583" mass="62255">MMNVALQMIIYCVILVVLAIPLGSYMGKVMNGERVFLSRLLLPVENLIYRGLRIDKEEEMDWKKYSVCTAVFSVMSLAVLWAILCFQNLLPLNPQGMGKMSWHLGFNTAASFTTNTNWQAYSGESSLSYFSQMIGLNFQNFVSAAVGIVVLFALIRGFVRVKERGLGNFYTDMTRTVLYILIPLSVVVSLAIASQGVPQTFKQYDEVQLVEPVVVEQEDGTAAEVTKGVVPLGPAASQIAIKQLGTNGGGFWGNNSAHPFENPTPLSNLFEMISLLLIPAGLCFTFGRNVKDKRQGVAVFLAMFIMLAAALAIVGCSEQAGTPQIAQDGAVYMGTEGQAGGNMEGKETRFGIATSGTWAVFTTAASNGSVNSMHDSYTPFGGLVPMLLMQLGEVVFGGTGCGLYGMLGFAILTVFIAGLMVGRTPEYLCKKIEPFEMKMAVLVCLATPVAILVGSGIATLLPSTHDSLNNPGAHGLSEVLYAYSSAGGNNGSAFAGFNANTPFLNVSIGLIMLFVRFLPMFATLAIAGSLAAKKKVAVSSGTLPTHNAMFIFLLIFVVLLVGALSFFPALSLGPVAEFFQMIA</sequence>
<name>A0A6N2UF61_9FIRM</name>
<keyword evidence="1" id="KW-0812">Transmembrane</keyword>
<comment type="function">
    <text evidence="1">Part of the high-affinity ATP-driven potassium transport (or Kdp) system, which catalyzes the hydrolysis of ATP coupled with the electrogenic transport of potassium into the cytoplasm. This subunit binds the extracellular potassium ions and delivers the ions to the membrane domain of KdpB through an intramembrane tunnel.</text>
</comment>
<evidence type="ECO:0000256" key="1">
    <source>
        <dbReference type="HAMAP-Rule" id="MF_00275"/>
    </source>
</evidence>
<evidence type="ECO:0000313" key="2">
    <source>
        <dbReference type="EMBL" id="VYT17125.1"/>
    </source>
</evidence>
<dbReference type="GO" id="GO:0005886">
    <property type="term" value="C:plasma membrane"/>
    <property type="evidence" value="ECO:0007669"/>
    <property type="project" value="UniProtKB-SubCell"/>
</dbReference>
<dbReference type="PANTHER" id="PTHR30607:SF2">
    <property type="entry name" value="POTASSIUM-TRANSPORTING ATPASE POTASSIUM-BINDING SUBUNIT"/>
    <property type="match status" value="1"/>
</dbReference>
<feature type="transmembrane region" description="Helical" evidence="1">
    <location>
        <begin position="64"/>
        <end position="90"/>
    </location>
</feature>
<keyword evidence="1" id="KW-1003">Cell membrane</keyword>
<dbReference type="InterPro" id="IPR004623">
    <property type="entry name" value="KdpA"/>
</dbReference>
<feature type="transmembrane region" description="Helical" evidence="1">
    <location>
        <begin position="296"/>
        <end position="314"/>
    </location>
</feature>
<keyword evidence="1" id="KW-0406">Ion transport</keyword>
<comment type="subcellular location">
    <subcellularLocation>
        <location evidence="1">Cell membrane</location>
        <topology evidence="1">Multi-pass membrane protein</topology>
    </subcellularLocation>
</comment>
<keyword evidence="1" id="KW-0472">Membrane</keyword>
<protein>
    <recommendedName>
        <fullName evidence="1">Potassium-transporting ATPase potassium-binding subunit</fullName>
    </recommendedName>
    <alternativeName>
        <fullName evidence="1">ATP phosphohydrolase [potassium-transporting] A chain</fullName>
    </alternativeName>
    <alternativeName>
        <fullName evidence="1">Potassium-binding and translocating subunit A</fullName>
    </alternativeName>
    <alternativeName>
        <fullName evidence="1">Potassium-translocating ATPase A chain</fullName>
    </alternativeName>
</protein>
<feature type="transmembrane region" description="Helical" evidence="1">
    <location>
        <begin position="269"/>
        <end position="287"/>
    </location>
</feature>
<feature type="transmembrane region" description="Helical" evidence="1">
    <location>
        <begin position="134"/>
        <end position="155"/>
    </location>
</feature>
<keyword evidence="1" id="KW-0633">Potassium transport</keyword>
<feature type="transmembrane region" description="Helical" evidence="1">
    <location>
        <begin position="176"/>
        <end position="197"/>
    </location>
</feature>
<dbReference type="GO" id="GO:0016787">
    <property type="term" value="F:hydrolase activity"/>
    <property type="evidence" value="ECO:0007669"/>
    <property type="project" value="UniProtKB-KW"/>
</dbReference>
<proteinExistence type="inferred from homology"/>
<gene>
    <name evidence="1 2" type="primary">kdpA</name>
    <name evidence="2" type="ORF">CBLFYP116_02154</name>
</gene>
<feature type="transmembrane region" description="Helical" evidence="1">
    <location>
        <begin position="394"/>
        <end position="419"/>
    </location>
</feature>
<comment type="subunit">
    <text evidence="1">The system is composed of three essential subunits: KdpA, KdpB and KdpC.</text>
</comment>
<comment type="similarity">
    <text evidence="1">Belongs to the KdpA family.</text>
</comment>
<dbReference type="RefSeq" id="WP_002576571.1">
    <property type="nucleotide sequence ID" value="NZ_BAABZS010000001.1"/>
</dbReference>
<reference evidence="2" key="1">
    <citation type="submission" date="2019-11" db="EMBL/GenBank/DDBJ databases">
        <authorList>
            <person name="Feng L."/>
        </authorList>
    </citation>
    <scope>NUCLEOTIDE SEQUENCE</scope>
    <source>
        <strain evidence="2">CbolteaeLFYP116</strain>
    </source>
</reference>
<dbReference type="GO" id="GO:0008556">
    <property type="term" value="F:P-type potassium transmembrane transporter activity"/>
    <property type="evidence" value="ECO:0007669"/>
    <property type="project" value="InterPro"/>
</dbReference>
<feature type="transmembrane region" description="Helical" evidence="1">
    <location>
        <begin position="440"/>
        <end position="461"/>
    </location>
</feature>
<dbReference type="EMBL" id="CACRTF010000011">
    <property type="protein sequence ID" value="VYT17125.1"/>
    <property type="molecule type" value="Genomic_DNA"/>
</dbReference>
<feature type="transmembrane region" description="Helical" evidence="1">
    <location>
        <begin position="548"/>
        <end position="570"/>
    </location>
</feature>
<dbReference type="NCBIfam" id="TIGR00680">
    <property type="entry name" value="kdpA"/>
    <property type="match status" value="1"/>
</dbReference>
<dbReference type="PANTHER" id="PTHR30607">
    <property type="entry name" value="POTASSIUM-TRANSPORTING ATPASE A CHAIN"/>
    <property type="match status" value="1"/>
</dbReference>
<organism evidence="2">
    <name type="scientific">Enterocloster bolteae</name>
    <dbReference type="NCBI Taxonomy" id="208479"/>
    <lineage>
        <taxon>Bacteria</taxon>
        <taxon>Bacillati</taxon>
        <taxon>Bacillota</taxon>
        <taxon>Clostridia</taxon>
        <taxon>Lachnospirales</taxon>
        <taxon>Lachnospiraceae</taxon>
        <taxon>Enterocloster</taxon>
    </lineage>
</organism>
<dbReference type="Pfam" id="PF03814">
    <property type="entry name" value="KdpA"/>
    <property type="match status" value="1"/>
</dbReference>
<keyword evidence="2" id="KW-0378">Hydrolase</keyword>
<comment type="caution">
    <text evidence="1">Lacks conserved residue(s) required for the propagation of feature annotation.</text>
</comment>
<dbReference type="AlphaFoldDB" id="A0A6N2UF61"/>
<keyword evidence="1" id="KW-0813">Transport</keyword>
<feature type="transmembrane region" description="Helical" evidence="1">
    <location>
        <begin position="506"/>
        <end position="527"/>
    </location>
</feature>
<keyword evidence="1" id="KW-1133">Transmembrane helix</keyword>
<dbReference type="GO" id="GO:0030955">
    <property type="term" value="F:potassium ion binding"/>
    <property type="evidence" value="ECO:0007669"/>
    <property type="project" value="UniProtKB-UniRule"/>
</dbReference>
<keyword evidence="1" id="KW-0630">Potassium</keyword>
<accession>A0A6N2UF61</accession>